<dbReference type="InterPro" id="IPR048254">
    <property type="entry name" value="CDP_ALCOHOL_P_TRANSF_CS"/>
</dbReference>
<feature type="transmembrane region" description="Helical" evidence="16">
    <location>
        <begin position="131"/>
        <end position="150"/>
    </location>
</feature>
<feature type="transmembrane region" description="Helical" evidence="16">
    <location>
        <begin position="12"/>
        <end position="29"/>
    </location>
</feature>
<gene>
    <name evidence="17" type="ORF">HLV39_05005</name>
</gene>
<evidence type="ECO:0000256" key="8">
    <source>
        <dbReference type="ARBA" id="ARBA00022692"/>
    </source>
</evidence>
<evidence type="ECO:0000256" key="1">
    <source>
        <dbReference type="ARBA" id="ARBA00004141"/>
    </source>
</evidence>
<dbReference type="GO" id="GO:0016020">
    <property type="term" value="C:membrane"/>
    <property type="evidence" value="ECO:0007669"/>
    <property type="project" value="UniProtKB-SubCell"/>
</dbReference>
<organism evidence="17 18">
    <name type="scientific">Marinobacter adhaerens</name>
    <dbReference type="NCBI Taxonomy" id="1033846"/>
    <lineage>
        <taxon>Bacteria</taxon>
        <taxon>Pseudomonadati</taxon>
        <taxon>Pseudomonadota</taxon>
        <taxon>Gammaproteobacteria</taxon>
        <taxon>Pseudomonadales</taxon>
        <taxon>Marinobacteraceae</taxon>
        <taxon>Marinobacter</taxon>
    </lineage>
</organism>
<keyword evidence="8 16" id="KW-0812">Transmembrane</keyword>
<comment type="pathway">
    <text evidence="2">Phospholipid metabolism; phosphatidylglycerol biosynthesis; phosphatidylglycerol from CDP-diacylglycerol: step 1/2.</text>
</comment>
<proteinExistence type="inferred from homology"/>
<evidence type="ECO:0000256" key="2">
    <source>
        <dbReference type="ARBA" id="ARBA00005042"/>
    </source>
</evidence>
<keyword evidence="10" id="KW-0443">Lipid metabolism</keyword>
<reference evidence="17 18" key="1">
    <citation type="submission" date="2020-03" db="EMBL/GenBank/DDBJ databases">
        <title>Metagenomic, metatranscriptomic, and metabolomic analyses revealed the key microbes and metabolic features during the fermentation of ganjang, Korean traditional soy sauce.</title>
        <authorList>
            <person name="Chun B.H."/>
            <person name="Jeon C.O."/>
        </authorList>
    </citation>
    <scope>NUCLEOTIDE SEQUENCE [LARGE SCALE GENOMIC DNA]</scope>
    <source>
        <strain evidence="17 18">KG14</strain>
    </source>
</reference>
<dbReference type="GO" id="GO:0046474">
    <property type="term" value="P:glycerophospholipid biosynthetic process"/>
    <property type="evidence" value="ECO:0007669"/>
    <property type="project" value="TreeGrafter"/>
</dbReference>
<protein>
    <recommendedName>
        <fullName evidence="5">CDP-diacylglycerol--glycerol-3-phosphate 3-phosphatidyltransferase</fullName>
        <ecNumber evidence="4">2.7.8.5</ecNumber>
    </recommendedName>
</protein>
<evidence type="ECO:0000256" key="14">
    <source>
        <dbReference type="ARBA" id="ARBA00048586"/>
    </source>
</evidence>
<evidence type="ECO:0000256" key="5">
    <source>
        <dbReference type="ARBA" id="ARBA00014944"/>
    </source>
</evidence>
<evidence type="ECO:0000256" key="11">
    <source>
        <dbReference type="ARBA" id="ARBA00023136"/>
    </source>
</evidence>
<comment type="subcellular location">
    <subcellularLocation>
        <location evidence="1">Membrane</location>
        <topology evidence="1">Multi-pass membrane protein</topology>
    </subcellularLocation>
</comment>
<dbReference type="PANTHER" id="PTHR14269">
    <property type="entry name" value="CDP-DIACYLGLYCEROL--GLYCEROL-3-PHOSPHATE 3-PHOSPHATIDYLTRANSFERASE-RELATED"/>
    <property type="match status" value="1"/>
</dbReference>
<evidence type="ECO:0000256" key="12">
    <source>
        <dbReference type="ARBA" id="ARBA00023209"/>
    </source>
</evidence>
<dbReference type="InterPro" id="IPR043130">
    <property type="entry name" value="CDP-OH_PTrfase_TM_dom"/>
</dbReference>
<dbReference type="EMBL" id="JABEVQ010000002">
    <property type="protein sequence ID" value="NWN90853.1"/>
    <property type="molecule type" value="Genomic_DNA"/>
</dbReference>
<dbReference type="Proteomes" id="UP000536442">
    <property type="component" value="Unassembled WGS sequence"/>
</dbReference>
<evidence type="ECO:0000256" key="3">
    <source>
        <dbReference type="ARBA" id="ARBA00010441"/>
    </source>
</evidence>
<evidence type="ECO:0000256" key="4">
    <source>
        <dbReference type="ARBA" id="ARBA00013170"/>
    </source>
</evidence>
<evidence type="ECO:0000313" key="17">
    <source>
        <dbReference type="EMBL" id="NWN90853.1"/>
    </source>
</evidence>
<dbReference type="AlphaFoldDB" id="A0A851HPB6"/>
<name>A0A851HPB6_9GAMM</name>
<sequence length="186" mass="20710">MTSNAWRWIPNALTLVRIVLIVPFAKALLVQAYWFALAVFVIAALTDGLDGFLARHFNWRSRFGAVADPLADKALMVVAYLMLTYTTVLPVWLCVLVLGRDLLIVGGALVYHYRIGRFEMAPSIPGKLNTLLQMLFIVGVMVVLTGAPVQPVWFEAGIWLVAVSTIYSGCHYVVVWGSRARRSRQS</sequence>
<dbReference type="EC" id="2.7.8.5" evidence="4"/>
<comment type="similarity">
    <text evidence="3 15">Belongs to the CDP-alcohol phosphatidyltransferase class-I family.</text>
</comment>
<evidence type="ECO:0000256" key="15">
    <source>
        <dbReference type="RuleBase" id="RU003750"/>
    </source>
</evidence>
<evidence type="ECO:0000256" key="10">
    <source>
        <dbReference type="ARBA" id="ARBA00023098"/>
    </source>
</evidence>
<keyword evidence="13" id="KW-1208">Phospholipid metabolism</keyword>
<keyword evidence="11 16" id="KW-0472">Membrane</keyword>
<feature type="transmembrane region" description="Helical" evidence="16">
    <location>
        <begin position="156"/>
        <end position="176"/>
    </location>
</feature>
<dbReference type="PANTHER" id="PTHR14269:SF11">
    <property type="entry name" value="CDP-DIACYLGLYCEROL--GLYCEROL-3-PHOSPHATE 3-PHOSPHATIDYLTRANSFERASE"/>
    <property type="match status" value="1"/>
</dbReference>
<dbReference type="PIRSF" id="PIRSF000847">
    <property type="entry name" value="Phos_ph_gly_syn"/>
    <property type="match status" value="1"/>
</dbReference>
<keyword evidence="12" id="KW-0594">Phospholipid biosynthesis</keyword>
<accession>A0A851HPB6</accession>
<dbReference type="PROSITE" id="PS00379">
    <property type="entry name" value="CDP_ALCOHOL_P_TRANSF"/>
    <property type="match status" value="1"/>
</dbReference>
<keyword evidence="18" id="KW-1185">Reference proteome</keyword>
<comment type="caution">
    <text evidence="17">The sequence shown here is derived from an EMBL/GenBank/DDBJ whole genome shotgun (WGS) entry which is preliminary data.</text>
</comment>
<dbReference type="InterPro" id="IPR004570">
    <property type="entry name" value="Phosphatidylglycerol_P_synth"/>
</dbReference>
<dbReference type="Pfam" id="PF01066">
    <property type="entry name" value="CDP-OH_P_transf"/>
    <property type="match status" value="1"/>
</dbReference>
<feature type="transmembrane region" description="Helical" evidence="16">
    <location>
        <begin position="89"/>
        <end position="111"/>
    </location>
</feature>
<dbReference type="InterPro" id="IPR050324">
    <property type="entry name" value="CDP-alcohol_PTase-I"/>
</dbReference>
<evidence type="ECO:0000313" key="18">
    <source>
        <dbReference type="Proteomes" id="UP000536442"/>
    </source>
</evidence>
<keyword evidence="9 16" id="KW-1133">Transmembrane helix</keyword>
<dbReference type="InterPro" id="IPR000462">
    <property type="entry name" value="CDP-OH_P_trans"/>
</dbReference>
<keyword evidence="7 15" id="KW-0808">Transferase</keyword>
<evidence type="ECO:0000256" key="7">
    <source>
        <dbReference type="ARBA" id="ARBA00022679"/>
    </source>
</evidence>
<evidence type="ECO:0000256" key="9">
    <source>
        <dbReference type="ARBA" id="ARBA00022989"/>
    </source>
</evidence>
<dbReference type="Gene3D" id="1.20.120.1760">
    <property type="match status" value="1"/>
</dbReference>
<dbReference type="GO" id="GO:0008444">
    <property type="term" value="F:CDP-diacylglycerol-glycerol-3-phosphate 3-phosphatidyltransferase activity"/>
    <property type="evidence" value="ECO:0007669"/>
    <property type="project" value="UniProtKB-EC"/>
</dbReference>
<evidence type="ECO:0000256" key="13">
    <source>
        <dbReference type="ARBA" id="ARBA00023264"/>
    </source>
</evidence>
<evidence type="ECO:0000256" key="6">
    <source>
        <dbReference type="ARBA" id="ARBA00022516"/>
    </source>
</evidence>
<comment type="catalytic activity">
    <reaction evidence="14">
        <text>a CDP-1,2-diacyl-sn-glycerol + sn-glycerol 3-phosphate = a 1,2-diacyl-sn-glycero-3-phospho-(1'-sn-glycero-3'-phosphate) + CMP + H(+)</text>
        <dbReference type="Rhea" id="RHEA:12593"/>
        <dbReference type="ChEBI" id="CHEBI:15378"/>
        <dbReference type="ChEBI" id="CHEBI:57597"/>
        <dbReference type="ChEBI" id="CHEBI:58332"/>
        <dbReference type="ChEBI" id="CHEBI:60110"/>
        <dbReference type="ChEBI" id="CHEBI:60377"/>
        <dbReference type="EC" id="2.7.8.5"/>
    </reaction>
</comment>
<keyword evidence="6" id="KW-0444">Lipid biosynthesis</keyword>
<evidence type="ECO:0000256" key="16">
    <source>
        <dbReference type="SAM" id="Phobius"/>
    </source>
</evidence>